<reference evidence="2 3" key="1">
    <citation type="submission" date="2019-03" db="EMBL/GenBank/DDBJ databases">
        <title>Genome sequence of Thiobacillaceae bacterium LSR1, a sulfur-oxidizing bacterium isolated from freshwater sediment.</title>
        <authorList>
            <person name="Li S."/>
        </authorList>
    </citation>
    <scope>NUCLEOTIDE SEQUENCE [LARGE SCALE GENOMIC DNA]</scope>
    <source>
        <strain evidence="2 3">LSR1</strain>
    </source>
</reference>
<comment type="caution">
    <text evidence="2">The sequence shown here is derived from an EMBL/GenBank/DDBJ whole genome shotgun (WGS) entry which is preliminary data.</text>
</comment>
<evidence type="ECO:0000313" key="3">
    <source>
        <dbReference type="Proteomes" id="UP000295443"/>
    </source>
</evidence>
<sequence>MTPIRTASHLLGALLLVLSWSAAHAEDAAGPKPAPPQSNGVLAKVEHTLDVAATATAHGIQRGASATAHGVKRGAAAAARGIARGAEATDRAAHKVAAKITGTSASSKTAPDAK</sequence>
<feature type="chain" id="PRO_5020207499" description="Antifreeze protein" evidence="1">
    <location>
        <begin position="26"/>
        <end position="114"/>
    </location>
</feature>
<dbReference type="AlphaFoldDB" id="A0A4R1BF28"/>
<evidence type="ECO:0008006" key="4">
    <source>
        <dbReference type="Google" id="ProtNLM"/>
    </source>
</evidence>
<feature type="signal peptide" evidence="1">
    <location>
        <begin position="1"/>
        <end position="25"/>
    </location>
</feature>
<keyword evidence="1" id="KW-0732">Signal</keyword>
<gene>
    <name evidence="2" type="ORF">EZJ19_06090</name>
</gene>
<accession>A0A4R1BF28</accession>
<evidence type="ECO:0000313" key="2">
    <source>
        <dbReference type="EMBL" id="TCJ15786.1"/>
    </source>
</evidence>
<dbReference type="RefSeq" id="WP_131445564.1">
    <property type="nucleotide sequence ID" value="NZ_SJZB01000022.1"/>
</dbReference>
<dbReference type="Proteomes" id="UP000295443">
    <property type="component" value="Unassembled WGS sequence"/>
</dbReference>
<name>A0A4R1BF28_9PROT</name>
<organism evidence="2 3">
    <name type="scientific">Parasulfuritortus cantonensis</name>
    <dbReference type="NCBI Taxonomy" id="2528202"/>
    <lineage>
        <taxon>Bacteria</taxon>
        <taxon>Pseudomonadati</taxon>
        <taxon>Pseudomonadota</taxon>
        <taxon>Betaproteobacteria</taxon>
        <taxon>Nitrosomonadales</taxon>
        <taxon>Thiobacillaceae</taxon>
        <taxon>Parasulfuritortus</taxon>
    </lineage>
</organism>
<keyword evidence="3" id="KW-1185">Reference proteome</keyword>
<proteinExistence type="predicted"/>
<evidence type="ECO:0000256" key="1">
    <source>
        <dbReference type="SAM" id="SignalP"/>
    </source>
</evidence>
<protein>
    <recommendedName>
        <fullName evidence="4">Antifreeze protein</fullName>
    </recommendedName>
</protein>
<dbReference type="EMBL" id="SJZB01000022">
    <property type="protein sequence ID" value="TCJ15786.1"/>
    <property type="molecule type" value="Genomic_DNA"/>
</dbReference>